<gene>
    <name evidence="2" type="ORF">HAX54_037963</name>
</gene>
<keyword evidence="3" id="KW-1185">Reference proteome</keyword>
<organism evidence="2 3">
    <name type="scientific">Datura stramonium</name>
    <name type="common">Jimsonweed</name>
    <name type="synonym">Common thornapple</name>
    <dbReference type="NCBI Taxonomy" id="4076"/>
    <lineage>
        <taxon>Eukaryota</taxon>
        <taxon>Viridiplantae</taxon>
        <taxon>Streptophyta</taxon>
        <taxon>Embryophyta</taxon>
        <taxon>Tracheophyta</taxon>
        <taxon>Spermatophyta</taxon>
        <taxon>Magnoliopsida</taxon>
        <taxon>eudicotyledons</taxon>
        <taxon>Gunneridae</taxon>
        <taxon>Pentapetalae</taxon>
        <taxon>asterids</taxon>
        <taxon>lamiids</taxon>
        <taxon>Solanales</taxon>
        <taxon>Solanaceae</taxon>
        <taxon>Solanoideae</taxon>
        <taxon>Datureae</taxon>
        <taxon>Datura</taxon>
    </lineage>
</organism>
<feature type="region of interest" description="Disordered" evidence="1">
    <location>
        <begin position="20"/>
        <end position="48"/>
    </location>
</feature>
<dbReference type="Proteomes" id="UP000823775">
    <property type="component" value="Unassembled WGS sequence"/>
</dbReference>
<name>A0ABS8VMJ5_DATST</name>
<feature type="compositionally biased region" description="Basic and acidic residues" evidence="1">
    <location>
        <begin position="25"/>
        <end position="42"/>
    </location>
</feature>
<evidence type="ECO:0000256" key="1">
    <source>
        <dbReference type="SAM" id="MobiDB-lite"/>
    </source>
</evidence>
<accession>A0ABS8VMJ5</accession>
<evidence type="ECO:0000313" key="2">
    <source>
        <dbReference type="EMBL" id="MCE0480818.1"/>
    </source>
</evidence>
<dbReference type="EMBL" id="JACEIK010005140">
    <property type="protein sequence ID" value="MCE0480818.1"/>
    <property type="molecule type" value="Genomic_DNA"/>
</dbReference>
<reference evidence="2 3" key="1">
    <citation type="journal article" date="2021" name="BMC Genomics">
        <title>Datura genome reveals duplications of psychoactive alkaloid biosynthetic genes and high mutation rate following tissue culture.</title>
        <authorList>
            <person name="Rajewski A."/>
            <person name="Carter-House D."/>
            <person name="Stajich J."/>
            <person name="Litt A."/>
        </authorList>
    </citation>
    <scope>NUCLEOTIDE SEQUENCE [LARGE SCALE GENOMIC DNA]</scope>
    <source>
        <strain evidence="2">AR-01</strain>
    </source>
</reference>
<evidence type="ECO:0000313" key="3">
    <source>
        <dbReference type="Proteomes" id="UP000823775"/>
    </source>
</evidence>
<proteinExistence type="predicted"/>
<comment type="caution">
    <text evidence="2">The sequence shown here is derived from an EMBL/GenBank/DDBJ whole genome shotgun (WGS) entry which is preliminary data.</text>
</comment>
<feature type="non-terminal residue" evidence="2">
    <location>
        <position position="1"/>
    </location>
</feature>
<sequence>SYLRRDSPWETFEKSLTWEKPMPSIEKELTEPDHEGGGKEGNNKVAGRRRHLSYFGQSLSEPCSMCPEKGWDDSGAK</sequence>
<protein>
    <submittedName>
        <fullName evidence="2">Uncharacterized protein</fullName>
    </submittedName>
</protein>